<feature type="region of interest" description="Disordered" evidence="1">
    <location>
        <begin position="64"/>
        <end position="90"/>
    </location>
</feature>
<dbReference type="EnsemblMetazoa" id="GAUT037999-RA">
    <property type="protein sequence ID" value="GAUT037999-PA"/>
    <property type="gene ID" value="GAUT037999"/>
</dbReference>
<feature type="compositionally biased region" description="Basic and acidic residues" evidence="1">
    <location>
        <begin position="1"/>
        <end position="16"/>
    </location>
</feature>
<dbReference type="VEuPathDB" id="VectorBase:GAUT037999"/>
<protein>
    <submittedName>
        <fullName evidence="2">Uncharacterized protein</fullName>
    </submittedName>
</protein>
<accession>A0A1A9VHW5</accession>
<feature type="compositionally biased region" description="Polar residues" evidence="1">
    <location>
        <begin position="68"/>
        <end position="77"/>
    </location>
</feature>
<dbReference type="AlphaFoldDB" id="A0A1A9VHW5"/>
<dbReference type="Proteomes" id="UP000078200">
    <property type="component" value="Unassembled WGS sequence"/>
</dbReference>
<organism evidence="2 3">
    <name type="scientific">Glossina austeni</name>
    <name type="common">Savannah tsetse fly</name>
    <dbReference type="NCBI Taxonomy" id="7395"/>
    <lineage>
        <taxon>Eukaryota</taxon>
        <taxon>Metazoa</taxon>
        <taxon>Ecdysozoa</taxon>
        <taxon>Arthropoda</taxon>
        <taxon>Hexapoda</taxon>
        <taxon>Insecta</taxon>
        <taxon>Pterygota</taxon>
        <taxon>Neoptera</taxon>
        <taxon>Endopterygota</taxon>
        <taxon>Diptera</taxon>
        <taxon>Brachycera</taxon>
        <taxon>Muscomorpha</taxon>
        <taxon>Hippoboscoidea</taxon>
        <taxon>Glossinidae</taxon>
        <taxon>Glossina</taxon>
    </lineage>
</organism>
<name>A0A1A9VHW5_GLOAU</name>
<feature type="region of interest" description="Disordered" evidence="1">
    <location>
        <begin position="1"/>
        <end position="20"/>
    </location>
</feature>
<evidence type="ECO:0000313" key="2">
    <source>
        <dbReference type="EnsemblMetazoa" id="GAUT037999-PA"/>
    </source>
</evidence>
<reference evidence="2" key="1">
    <citation type="submission" date="2020-05" db="UniProtKB">
        <authorList>
            <consortium name="EnsemblMetazoa"/>
        </authorList>
    </citation>
    <scope>IDENTIFICATION</scope>
    <source>
        <strain evidence="2">TTRI</strain>
    </source>
</reference>
<proteinExistence type="predicted"/>
<evidence type="ECO:0000313" key="3">
    <source>
        <dbReference type="Proteomes" id="UP000078200"/>
    </source>
</evidence>
<evidence type="ECO:0000256" key="1">
    <source>
        <dbReference type="SAM" id="MobiDB-lite"/>
    </source>
</evidence>
<feature type="compositionally biased region" description="Basic and acidic residues" evidence="1">
    <location>
        <begin position="79"/>
        <end position="89"/>
    </location>
</feature>
<sequence>MNHGEIHKYPPRHDGTSEILSESEIQDGLVSLMCSNLEISANKNYAVFVRYEMGAMKRPYLGREQTDNLEGTENTATAGEKRSVGKGEDGTTISNAIVMQFMQKMQQMQQVQQQIQ</sequence>
<keyword evidence="3" id="KW-1185">Reference proteome</keyword>